<protein>
    <submittedName>
        <fullName evidence="1">Uncharacterized protein</fullName>
    </submittedName>
</protein>
<evidence type="ECO:0000313" key="1">
    <source>
        <dbReference type="EMBL" id="GAA3747005.1"/>
    </source>
</evidence>
<name>A0ABP7FSY4_9ACTN</name>
<gene>
    <name evidence="1" type="ORF">GCM10022402_28100</name>
</gene>
<evidence type="ECO:0000313" key="2">
    <source>
        <dbReference type="Proteomes" id="UP001500908"/>
    </source>
</evidence>
<accession>A0ABP7FSY4</accession>
<dbReference type="EMBL" id="BAABDD010000011">
    <property type="protein sequence ID" value="GAA3747005.1"/>
    <property type="molecule type" value="Genomic_DNA"/>
</dbReference>
<organism evidence="1 2">
    <name type="scientific">Salinactinospora qingdaonensis</name>
    <dbReference type="NCBI Taxonomy" id="702744"/>
    <lineage>
        <taxon>Bacteria</taxon>
        <taxon>Bacillati</taxon>
        <taxon>Actinomycetota</taxon>
        <taxon>Actinomycetes</taxon>
        <taxon>Streptosporangiales</taxon>
        <taxon>Nocardiopsidaceae</taxon>
        <taxon>Salinactinospora</taxon>
    </lineage>
</organism>
<proteinExistence type="predicted"/>
<comment type="caution">
    <text evidence="1">The sequence shown here is derived from an EMBL/GenBank/DDBJ whole genome shotgun (WGS) entry which is preliminary data.</text>
</comment>
<dbReference type="Proteomes" id="UP001500908">
    <property type="component" value="Unassembled WGS sequence"/>
</dbReference>
<reference evidence="2" key="1">
    <citation type="journal article" date="2019" name="Int. J. Syst. Evol. Microbiol.">
        <title>The Global Catalogue of Microorganisms (GCM) 10K type strain sequencing project: providing services to taxonomists for standard genome sequencing and annotation.</title>
        <authorList>
            <consortium name="The Broad Institute Genomics Platform"/>
            <consortium name="The Broad Institute Genome Sequencing Center for Infectious Disease"/>
            <person name="Wu L."/>
            <person name="Ma J."/>
        </authorList>
    </citation>
    <scope>NUCLEOTIDE SEQUENCE [LARGE SCALE GENOMIC DNA]</scope>
    <source>
        <strain evidence="2">JCM 17137</strain>
    </source>
</reference>
<keyword evidence="2" id="KW-1185">Reference proteome</keyword>
<sequence>MHTVAGEHDGAEATLQFREKLVELHLWDKHPRVLGLRILAGHALPPSHTGGGMRDGTLAAPLARF</sequence>